<organism evidence="2 3">
    <name type="scientific">Saccharospirillum salsuginis</name>
    <dbReference type="NCBI Taxonomy" id="418750"/>
    <lineage>
        <taxon>Bacteria</taxon>
        <taxon>Pseudomonadati</taxon>
        <taxon>Pseudomonadota</taxon>
        <taxon>Gammaproteobacteria</taxon>
        <taxon>Oceanospirillales</taxon>
        <taxon>Saccharospirillaceae</taxon>
        <taxon>Saccharospirillum</taxon>
    </lineage>
</organism>
<dbReference type="Proteomes" id="UP000626148">
    <property type="component" value="Unassembled WGS sequence"/>
</dbReference>
<keyword evidence="3" id="KW-1185">Reference proteome</keyword>
<evidence type="ECO:0000256" key="1">
    <source>
        <dbReference type="SAM" id="MobiDB-lite"/>
    </source>
</evidence>
<comment type="caution">
    <text evidence="2">The sequence shown here is derived from an EMBL/GenBank/DDBJ whole genome shotgun (WGS) entry which is preliminary data.</text>
</comment>
<sequence length="65" mass="6937">MDGFTATPIGATPAPNTDQWQKVAQGFTYPGNQHTNGSTGAKTDPDTRTQPGGQSWLRKHLEAPV</sequence>
<protein>
    <submittedName>
        <fullName evidence="2">Uncharacterized protein</fullName>
    </submittedName>
</protein>
<gene>
    <name evidence="2" type="ORF">GCM10007392_37970</name>
</gene>
<reference evidence="2" key="2">
    <citation type="submission" date="2020-09" db="EMBL/GenBank/DDBJ databases">
        <authorList>
            <person name="Sun Q."/>
            <person name="Kim S."/>
        </authorList>
    </citation>
    <scope>NUCLEOTIDE SEQUENCE</scope>
    <source>
        <strain evidence="2">KCTC 22169</strain>
    </source>
</reference>
<accession>A0A918KL61</accession>
<name>A0A918KL61_9GAMM</name>
<evidence type="ECO:0000313" key="3">
    <source>
        <dbReference type="Proteomes" id="UP000626148"/>
    </source>
</evidence>
<feature type="region of interest" description="Disordered" evidence="1">
    <location>
        <begin position="26"/>
        <end position="65"/>
    </location>
</feature>
<dbReference type="AlphaFoldDB" id="A0A918KL61"/>
<proteinExistence type="predicted"/>
<dbReference type="EMBL" id="BMXR01000010">
    <property type="protein sequence ID" value="GGX66636.1"/>
    <property type="molecule type" value="Genomic_DNA"/>
</dbReference>
<evidence type="ECO:0000313" key="2">
    <source>
        <dbReference type="EMBL" id="GGX66636.1"/>
    </source>
</evidence>
<reference evidence="2" key="1">
    <citation type="journal article" date="2014" name="Int. J. Syst. Evol. Microbiol.">
        <title>Complete genome sequence of Corynebacterium casei LMG S-19264T (=DSM 44701T), isolated from a smear-ripened cheese.</title>
        <authorList>
            <consortium name="US DOE Joint Genome Institute (JGI-PGF)"/>
            <person name="Walter F."/>
            <person name="Albersmeier A."/>
            <person name="Kalinowski J."/>
            <person name="Ruckert C."/>
        </authorList>
    </citation>
    <scope>NUCLEOTIDE SEQUENCE</scope>
    <source>
        <strain evidence="2">KCTC 22169</strain>
    </source>
</reference>
<feature type="compositionally biased region" description="Polar residues" evidence="1">
    <location>
        <begin position="30"/>
        <end position="41"/>
    </location>
</feature>